<evidence type="ECO:0000313" key="4">
    <source>
        <dbReference type="Proteomes" id="UP000441754"/>
    </source>
</evidence>
<dbReference type="EMBL" id="WJXZ01000004">
    <property type="protein sequence ID" value="MRS61342.1"/>
    <property type="molecule type" value="Genomic_DNA"/>
</dbReference>
<sequence>MSQHPIDDLFARQLRDHGVKPERATWEELQRRMNAKEERKSSFIWWYASAASVGLLLLASWWLWSGDETGKADLVNNRIAHQATKKTAPAKTKAAESQTNALRAVEKIDEPVIAYEKTAEAGKENRIAAVRRTDQTAPQPVQGPIVSEKPVVPATPDEPRKPETLIAEVTSKEPERTLVVQIAAPEIKPTTLVAATEPTQSESAEDTDDQPRKKRFRLGRVLRQINKLKAGEPVEWNEVGVQPGTLLARASEKVHEGKEKLTDSYENLRYNAFKKNSNNK</sequence>
<dbReference type="Proteomes" id="UP000441754">
    <property type="component" value="Unassembled WGS sequence"/>
</dbReference>
<keyword evidence="4" id="KW-1185">Reference proteome</keyword>
<keyword evidence="2" id="KW-0812">Transmembrane</keyword>
<evidence type="ECO:0000256" key="2">
    <source>
        <dbReference type="SAM" id="Phobius"/>
    </source>
</evidence>
<evidence type="ECO:0000256" key="1">
    <source>
        <dbReference type="SAM" id="MobiDB-lite"/>
    </source>
</evidence>
<feature type="region of interest" description="Disordered" evidence="1">
    <location>
        <begin position="194"/>
        <end position="214"/>
    </location>
</feature>
<organism evidence="3 4">
    <name type="scientific">Larkinella terrae</name>
    <dbReference type="NCBI Taxonomy" id="2025311"/>
    <lineage>
        <taxon>Bacteria</taxon>
        <taxon>Pseudomonadati</taxon>
        <taxon>Bacteroidota</taxon>
        <taxon>Cytophagia</taxon>
        <taxon>Cytophagales</taxon>
        <taxon>Spirosomataceae</taxon>
        <taxon>Larkinella</taxon>
    </lineage>
</organism>
<keyword evidence="2" id="KW-1133">Transmembrane helix</keyword>
<feature type="transmembrane region" description="Helical" evidence="2">
    <location>
        <begin position="43"/>
        <end position="64"/>
    </location>
</feature>
<dbReference type="RefSeq" id="WP_154174734.1">
    <property type="nucleotide sequence ID" value="NZ_WJXZ01000004.1"/>
</dbReference>
<dbReference type="OrthoDB" id="948161at2"/>
<accession>A0A7K0EI06</accession>
<dbReference type="AlphaFoldDB" id="A0A7K0EI06"/>
<reference evidence="3 4" key="1">
    <citation type="journal article" date="2018" name="Antonie Van Leeuwenhoek">
        <title>Larkinella terrae sp. nov., isolated from soil on Jeju Island, South Korea.</title>
        <authorList>
            <person name="Ten L.N."/>
            <person name="Jeon J."/>
            <person name="Park S.J."/>
            <person name="Park S."/>
            <person name="Lee S.Y."/>
            <person name="Kim M.K."/>
            <person name="Jung H.Y."/>
        </authorList>
    </citation>
    <scope>NUCLEOTIDE SEQUENCE [LARGE SCALE GENOMIC DNA]</scope>
    <source>
        <strain evidence="3 4">KCTC 52001</strain>
    </source>
</reference>
<proteinExistence type="predicted"/>
<name>A0A7K0EI06_9BACT</name>
<protein>
    <submittedName>
        <fullName evidence="3">Uncharacterized protein</fullName>
    </submittedName>
</protein>
<gene>
    <name evidence="3" type="ORF">GJJ30_08575</name>
</gene>
<comment type="caution">
    <text evidence="3">The sequence shown here is derived from an EMBL/GenBank/DDBJ whole genome shotgun (WGS) entry which is preliminary data.</text>
</comment>
<feature type="region of interest" description="Disordered" evidence="1">
    <location>
        <begin position="134"/>
        <end position="160"/>
    </location>
</feature>
<keyword evidence="2" id="KW-0472">Membrane</keyword>
<evidence type="ECO:0000313" key="3">
    <source>
        <dbReference type="EMBL" id="MRS61342.1"/>
    </source>
</evidence>